<feature type="compositionally biased region" description="Basic and acidic residues" evidence="2">
    <location>
        <begin position="490"/>
        <end position="535"/>
    </location>
</feature>
<dbReference type="RefSeq" id="XP_030989924.1">
    <property type="nucleotide sequence ID" value="XM_031135905.1"/>
</dbReference>
<reference evidence="5 6" key="1">
    <citation type="submission" date="2019-06" db="EMBL/GenBank/DDBJ databases">
        <title>Draft genome sequence of the filamentous fungus Phialemoniopsis curvata isolated from diesel fuel.</title>
        <authorList>
            <person name="Varaljay V.A."/>
            <person name="Lyon W.J."/>
            <person name="Crouch A.L."/>
            <person name="Drake C.E."/>
            <person name="Hollomon J.M."/>
            <person name="Nadeau L.J."/>
            <person name="Nunn H.S."/>
            <person name="Stevenson B.S."/>
            <person name="Bojanowski C.L."/>
            <person name="Crookes-Goodson W.J."/>
        </authorList>
    </citation>
    <scope>NUCLEOTIDE SEQUENCE [LARGE SCALE GENOMIC DNA]</scope>
    <source>
        <strain evidence="5 6">D216</strain>
    </source>
</reference>
<feature type="compositionally biased region" description="Polar residues" evidence="2">
    <location>
        <begin position="109"/>
        <end position="132"/>
    </location>
</feature>
<feature type="compositionally biased region" description="Basic and acidic residues" evidence="2">
    <location>
        <begin position="713"/>
        <end position="724"/>
    </location>
</feature>
<sequence>MLGWAIKRGLENATGAPAHDAANTTAADDTQIEQPDTPAPVFAVRALKTALFGTPAPKEQNRPQSVGDVPAAALAKTAKAEEKGPISPTKPAGILLTPGTATARRKRVSFNQDVRGNGQSAGNKGGSQSLSANPRPRTRLSDALEKSRKPERRSAPTESRPSEVDAFAAADDAWEEVDELDRDPDMTIDLNEPHSRSGRYWKSEFQQYHADAKVEMEKLVKYKQLAKSYAKMKDAEALELNQKLQEERDRVVEMEARVTELAAKIATQRMKGSDKDNQDLIKDLTQQTALAVQYRNQVKELDALLKTRQAESVEGIKSRRQSTSPRTHKTLLDTQRELKKAREQLRELGDLRKEIRHLKSDLRTAQQRELKVETENKHITQDLSKAKARIESLETRLKASEEAGGRHQQEAEDWKRKYEVLKENAKARYGEAEQAIRRKDSEISELKKEADSSKRADAASAQRRPRSLGSDETMDEWAARLDALTGGRTPNEEALKEAEGSSQRHDLPGSRRLAGDSRKRMESYDFQIREDKDVAHMNVPEESIELPILRERRTQQQPSATVSSERRAGRKGSALASGVSSLESLSAHDGARDRLPSLSERPTRGYGRKEGSHPDRLRSVLPVHNIREQSQKQQSMSVTARGDHASRRPVSSDSDEPGFDLVHGKFARLGGPETSTNAVWSMNASRSALPADRRAAAIARIEQKRSERRRLHERQGRNKENVVV</sequence>
<dbReference type="Proteomes" id="UP000319257">
    <property type="component" value="Unassembled WGS sequence"/>
</dbReference>
<feature type="compositionally biased region" description="Basic and acidic residues" evidence="2">
    <location>
        <begin position="139"/>
        <end position="163"/>
    </location>
</feature>
<comment type="caution">
    <text evidence="5">The sequence shown here is derived from an EMBL/GenBank/DDBJ whole genome shotgun (WGS) entry which is preliminary data.</text>
</comment>
<proteinExistence type="predicted"/>
<feature type="region of interest" description="Disordered" evidence="2">
    <location>
        <begin position="53"/>
        <end position="196"/>
    </location>
</feature>
<accession>A0A507ANT2</accession>
<feature type="domain" description="Spindle pole body-associated protein cut12" evidence="3">
    <location>
        <begin position="134"/>
        <end position="275"/>
    </location>
</feature>
<dbReference type="FunCoup" id="A0A507ANT2">
    <property type="interactions" value="227"/>
</dbReference>
<keyword evidence="6" id="KW-1185">Reference proteome</keyword>
<dbReference type="STRING" id="1093900.A0A507ANT2"/>
<keyword evidence="1" id="KW-0175">Coiled coil</keyword>
<evidence type="ECO:0000313" key="5">
    <source>
        <dbReference type="EMBL" id="TPX08316.1"/>
    </source>
</evidence>
<feature type="region of interest" description="Disordered" evidence="2">
    <location>
        <begin position="703"/>
        <end position="724"/>
    </location>
</feature>
<evidence type="ECO:0000313" key="6">
    <source>
        <dbReference type="Proteomes" id="UP000319257"/>
    </source>
</evidence>
<dbReference type="InParanoid" id="A0A507ANT2"/>
<organism evidence="5 6">
    <name type="scientific">Thyridium curvatum</name>
    <dbReference type="NCBI Taxonomy" id="1093900"/>
    <lineage>
        <taxon>Eukaryota</taxon>
        <taxon>Fungi</taxon>
        <taxon>Dikarya</taxon>
        <taxon>Ascomycota</taxon>
        <taxon>Pezizomycotina</taxon>
        <taxon>Sordariomycetes</taxon>
        <taxon>Sordariomycetidae</taxon>
        <taxon>Thyridiales</taxon>
        <taxon>Thyridiaceae</taxon>
        <taxon>Thyridium</taxon>
    </lineage>
</organism>
<evidence type="ECO:0000256" key="1">
    <source>
        <dbReference type="SAM" id="Coils"/>
    </source>
</evidence>
<feature type="compositionally biased region" description="Acidic residues" evidence="2">
    <location>
        <begin position="172"/>
        <end position="182"/>
    </location>
</feature>
<evidence type="ECO:0000259" key="3">
    <source>
        <dbReference type="Pfam" id="PF11500"/>
    </source>
</evidence>
<feature type="compositionally biased region" description="Low complexity" evidence="2">
    <location>
        <begin position="16"/>
        <end position="29"/>
    </location>
</feature>
<dbReference type="InterPro" id="IPR021589">
    <property type="entry name" value="Cut12"/>
</dbReference>
<name>A0A507ANT2_9PEZI</name>
<dbReference type="GeneID" id="41969235"/>
<feature type="region of interest" description="Disordered" evidence="2">
    <location>
        <begin position="11"/>
        <end position="40"/>
    </location>
</feature>
<evidence type="ECO:0000313" key="4">
    <source>
        <dbReference type="EMBL" id="TPX08213.1"/>
    </source>
</evidence>
<dbReference type="OrthoDB" id="5383703at2759"/>
<protein>
    <recommendedName>
        <fullName evidence="3">Spindle pole body-associated protein cut12 domain-containing protein</fullName>
    </recommendedName>
</protein>
<dbReference type="Pfam" id="PF11500">
    <property type="entry name" value="Cut12"/>
    <property type="match status" value="1"/>
</dbReference>
<evidence type="ECO:0000256" key="2">
    <source>
        <dbReference type="SAM" id="MobiDB-lite"/>
    </source>
</evidence>
<dbReference type="EMBL" id="SKBQ01000007">
    <property type="protein sequence ID" value="TPX08213.1"/>
    <property type="molecule type" value="Genomic_DNA"/>
</dbReference>
<feature type="compositionally biased region" description="Basic and acidic residues" evidence="2">
    <location>
        <begin position="589"/>
        <end position="618"/>
    </location>
</feature>
<feature type="compositionally biased region" description="Basic and acidic residues" evidence="2">
    <location>
        <begin position="426"/>
        <end position="457"/>
    </location>
</feature>
<dbReference type="AlphaFoldDB" id="A0A507ANT2"/>
<dbReference type="EMBL" id="SKBQ01000007">
    <property type="protein sequence ID" value="TPX08316.1"/>
    <property type="molecule type" value="Genomic_DNA"/>
</dbReference>
<gene>
    <name evidence="4" type="ORF">E0L32_001788</name>
    <name evidence="5" type="ORF">E0L32_001891</name>
</gene>
<feature type="coiled-coil region" evidence="1">
    <location>
        <begin position="230"/>
        <end position="264"/>
    </location>
</feature>
<feature type="region of interest" description="Disordered" evidence="2">
    <location>
        <begin position="426"/>
        <end position="676"/>
    </location>
</feature>